<keyword evidence="2" id="KW-1185">Reference proteome</keyword>
<comment type="caution">
    <text evidence="1">The sequence shown here is derived from an EMBL/GenBank/DDBJ whole genome shotgun (WGS) entry which is preliminary data.</text>
</comment>
<reference evidence="1" key="1">
    <citation type="submission" date="2016-10" db="EMBL/GenBank/DDBJ databases">
        <authorList>
            <person name="Wang S."/>
            <person name="Zhu B."/>
        </authorList>
    </citation>
    <scope>NUCLEOTIDE SEQUENCE</scope>
    <source>
        <strain evidence="1">JCM 8580</strain>
    </source>
</reference>
<organism evidence="1 2">
    <name type="scientific">Enterobacter kobei</name>
    <dbReference type="NCBI Taxonomy" id="208224"/>
    <lineage>
        <taxon>Bacteria</taxon>
        <taxon>Pseudomonadati</taxon>
        <taxon>Pseudomonadota</taxon>
        <taxon>Gammaproteobacteria</taxon>
        <taxon>Enterobacterales</taxon>
        <taxon>Enterobacteriaceae</taxon>
        <taxon>Enterobacter</taxon>
        <taxon>Enterobacter cloacae complex</taxon>
    </lineage>
</organism>
<proteinExistence type="predicted"/>
<dbReference type="EMBL" id="MKXD01000003">
    <property type="protein sequence ID" value="OLR17891.1"/>
    <property type="molecule type" value="Genomic_DNA"/>
</dbReference>
<name>A0ACC8S327_9ENTR</name>
<dbReference type="Proteomes" id="UP000187000">
    <property type="component" value="Unassembled WGS sequence"/>
</dbReference>
<protein>
    <submittedName>
        <fullName evidence="1">Sensor domain-containing phosphodiesterase</fullName>
    </submittedName>
</protein>
<evidence type="ECO:0000313" key="1">
    <source>
        <dbReference type="EMBL" id="OLR17891.1"/>
    </source>
</evidence>
<accession>A0ACC8S327</accession>
<sequence length="747" mass="85548">MTFLKRYQQYNDQWWALPLILPVVLLPFVILANTSTVVAGGVVTLYYLPLAFFITLMLFFGWAALPGITLALLLHYYPHTDGFETVAKIIHFLIPTILSWAGYRLFVTRRHMVSYGNADLMGQRLFWQVICPATLILLIFQMAAYLGMYDNYSMLAGASPWSVRTLINFQALMVGCLTGIPMCYLLIRIIRHPRYVRSFISQMRREFDPKCTRLEVVLWLGLLITAMGFLLQPWNEESTIFSSNYTLTLLMPVMLWGSMRFGYRFMSLVWTPLLIVAVHYFYCYLPVRQDYGIQLTITSSSYLVFSFIINYMSMLATSERMAHVRVRQLAYLDPVMHMPNLRALNRALTDTPWSVLCFLRIPELEMLGRNYGVMLRIQYKQKLAEWVRHRLHTREDVYHLSGPDLVMRLNTESYEERIDALDAWIKQFRFVWDGMPLQPQVGISYCYVRSPVAHLYLLLGELSTVADLSLATTHPESLQHRGAASLQRGLKDKVDMMNRLQHALEADRFVLLAQPIAGIRGDDYHEILLRMVGDNGEYIGPDSFLPVAHELGLSSRIDMWVIENTLRFMDTHRDVLPGMRLAVNLSPSSVCRAQFTLEVSRLLKASNIEAWQLIFEVTESNSLTNIEQANQTLGQLQHMGCRVAIDDFGTGYASYARLKNVNADILKIDGSFIRNITSNSLDYQIVASIVHLARMKRMQVVAEYVESEEIRKAAVELGIDYMQGYLIGKPAPLSDLLAKATPPSLRA</sequence>
<gene>
    <name evidence="1" type="ORF">BH713_15340</name>
</gene>
<evidence type="ECO:0000313" key="2">
    <source>
        <dbReference type="Proteomes" id="UP000187000"/>
    </source>
</evidence>